<dbReference type="Pfam" id="PF16344">
    <property type="entry name" value="FecR_C"/>
    <property type="match status" value="1"/>
</dbReference>
<dbReference type="PIRSF" id="PIRSF018266">
    <property type="entry name" value="FecR"/>
    <property type="match status" value="1"/>
</dbReference>
<dbReference type="InterPro" id="IPR032508">
    <property type="entry name" value="FecR_C"/>
</dbReference>
<dbReference type="RefSeq" id="WP_204657257.1">
    <property type="nucleotide sequence ID" value="NZ_CP056775.1"/>
</dbReference>
<dbReference type="PANTHER" id="PTHR30273:SF2">
    <property type="entry name" value="PROTEIN FECR"/>
    <property type="match status" value="1"/>
</dbReference>
<gene>
    <name evidence="3" type="ORF">HWI92_16360</name>
</gene>
<name>A0ABX7I900_9BACT</name>
<feature type="domain" description="Protein FecR C-terminal" evidence="2">
    <location>
        <begin position="260"/>
        <end position="325"/>
    </location>
</feature>
<keyword evidence="4" id="KW-1185">Reference proteome</keyword>
<dbReference type="Pfam" id="PF04773">
    <property type="entry name" value="FecR"/>
    <property type="match status" value="1"/>
</dbReference>
<dbReference type="InterPro" id="IPR006860">
    <property type="entry name" value="FecR"/>
</dbReference>
<evidence type="ECO:0000259" key="2">
    <source>
        <dbReference type="Pfam" id="PF16344"/>
    </source>
</evidence>
<evidence type="ECO:0000313" key="3">
    <source>
        <dbReference type="EMBL" id="QRR02370.1"/>
    </source>
</evidence>
<proteinExistence type="predicted"/>
<dbReference type="Gene3D" id="2.60.120.1440">
    <property type="match status" value="1"/>
</dbReference>
<dbReference type="Proteomes" id="UP000612680">
    <property type="component" value="Chromosome"/>
</dbReference>
<evidence type="ECO:0000313" key="4">
    <source>
        <dbReference type="Proteomes" id="UP000612680"/>
    </source>
</evidence>
<dbReference type="Gene3D" id="3.55.50.30">
    <property type="match status" value="1"/>
</dbReference>
<protein>
    <submittedName>
        <fullName evidence="3">FecR family protein</fullName>
    </submittedName>
</protein>
<evidence type="ECO:0000259" key="1">
    <source>
        <dbReference type="Pfam" id="PF04773"/>
    </source>
</evidence>
<reference evidence="3 4" key="1">
    <citation type="submission" date="2020-06" db="EMBL/GenBank/DDBJ databases">
        <title>Dyadobacter sandarakinus sp. nov., isolated from the soil of the Arctic Yellow River Station.</title>
        <authorList>
            <person name="Zhang Y."/>
            <person name="Peng F."/>
        </authorList>
    </citation>
    <scope>NUCLEOTIDE SEQUENCE [LARGE SCALE GENOMIC DNA]</scope>
    <source>
        <strain evidence="3 4">Q3-56</strain>
    </source>
</reference>
<sequence>MGDRYISPELLDKYLSGTCTPDEALQVEAWYHAQENNPDVDQVFPAAGEEQYAHSVFRKISSKITEAESRQPSRSVFRLRSWIWYAAASVAVAATIMWLQQRPAAIVASQKRPVILAALTSLANPTASIELKVLPDGSKVWLNPASRISFGKDYGRSRRQIELEGEAFFEVKRDTTRPFIIRTGKMTTEVLGTSFNVQARTTSRHFEVSVVTGTVAVSGPTDKRIIKARQQVRFDPVSGRLADFAKPSIVPYQLWEPVTINFDWASMKDVTAKLEEMFAVHFEFQNPGMKDCFLRADFTNLRLPVILNLLCESIGASYTIQNNVIRLTGPGC</sequence>
<organism evidence="3 4">
    <name type="scientific">Dyadobacter sandarakinus</name>
    <dbReference type="NCBI Taxonomy" id="2747268"/>
    <lineage>
        <taxon>Bacteria</taxon>
        <taxon>Pseudomonadati</taxon>
        <taxon>Bacteroidota</taxon>
        <taxon>Cytophagia</taxon>
        <taxon>Cytophagales</taxon>
        <taxon>Spirosomataceae</taxon>
        <taxon>Dyadobacter</taxon>
    </lineage>
</organism>
<feature type="domain" description="FecR protein" evidence="1">
    <location>
        <begin position="133"/>
        <end position="215"/>
    </location>
</feature>
<dbReference type="EMBL" id="CP056775">
    <property type="protein sequence ID" value="QRR02370.1"/>
    <property type="molecule type" value="Genomic_DNA"/>
</dbReference>
<dbReference type="InterPro" id="IPR012373">
    <property type="entry name" value="Ferrdict_sens_TM"/>
</dbReference>
<dbReference type="PANTHER" id="PTHR30273">
    <property type="entry name" value="PERIPLASMIC SIGNAL SENSOR AND SIGMA FACTOR ACTIVATOR FECR-RELATED"/>
    <property type="match status" value="1"/>
</dbReference>
<accession>A0ABX7I900</accession>